<dbReference type="EMBL" id="JAWJWE010000004">
    <property type="protein sequence ID" value="KAK6636644.1"/>
    <property type="molecule type" value="Genomic_DNA"/>
</dbReference>
<organism evidence="1 2">
    <name type="scientific">Polyplax serrata</name>
    <name type="common">Common mouse louse</name>
    <dbReference type="NCBI Taxonomy" id="468196"/>
    <lineage>
        <taxon>Eukaryota</taxon>
        <taxon>Metazoa</taxon>
        <taxon>Ecdysozoa</taxon>
        <taxon>Arthropoda</taxon>
        <taxon>Hexapoda</taxon>
        <taxon>Insecta</taxon>
        <taxon>Pterygota</taxon>
        <taxon>Neoptera</taxon>
        <taxon>Paraneoptera</taxon>
        <taxon>Psocodea</taxon>
        <taxon>Troctomorpha</taxon>
        <taxon>Phthiraptera</taxon>
        <taxon>Anoplura</taxon>
        <taxon>Polyplacidae</taxon>
        <taxon>Polyplax</taxon>
    </lineage>
</organism>
<gene>
    <name evidence="1" type="ORF">RUM43_010306</name>
</gene>
<comment type="caution">
    <text evidence="1">The sequence shown here is derived from an EMBL/GenBank/DDBJ whole genome shotgun (WGS) entry which is preliminary data.</text>
</comment>
<accession>A0AAN8P786</accession>
<evidence type="ECO:0000313" key="1">
    <source>
        <dbReference type="EMBL" id="KAK6636644.1"/>
    </source>
</evidence>
<dbReference type="Proteomes" id="UP001372834">
    <property type="component" value="Unassembled WGS sequence"/>
</dbReference>
<proteinExistence type="predicted"/>
<sequence length="205" mass="23800">MDSIFGWSVPMMKVERYPRFRHQAACYTLLDVSRFWLDIERTIFRDQPGSELAIICKLVFDKFKRVLLVALWSPCTEQLTEKKKVRHYKQRQHNQEIAPEQTLKAPPPTPCISVKQRSGSVPDVRIVDIKREKPFYTGQSHRNFSNALSCSHRPSTKPVFETDWKRSTSDHAMANISGRAGPWMVLMSPCTSNLLHSVRQRLMNL</sequence>
<name>A0AAN8P786_POLSC</name>
<protein>
    <submittedName>
        <fullName evidence="1">Uncharacterized protein</fullName>
    </submittedName>
</protein>
<evidence type="ECO:0000313" key="2">
    <source>
        <dbReference type="Proteomes" id="UP001372834"/>
    </source>
</evidence>
<reference evidence="1 2" key="1">
    <citation type="submission" date="2023-10" db="EMBL/GenBank/DDBJ databases">
        <title>Genomes of two closely related lineages of the louse Polyplax serrata with different host specificities.</title>
        <authorList>
            <person name="Martinu J."/>
            <person name="Tarabai H."/>
            <person name="Stefka J."/>
            <person name="Hypsa V."/>
        </authorList>
    </citation>
    <scope>NUCLEOTIDE SEQUENCE [LARGE SCALE GENOMIC DNA]</scope>
    <source>
        <strain evidence="1">HR10_N</strain>
    </source>
</reference>
<dbReference type="AlphaFoldDB" id="A0AAN8P786"/>